<evidence type="ECO:0000313" key="1">
    <source>
        <dbReference type="EMBL" id="PHK97183.1"/>
    </source>
</evidence>
<sequence length="312" mass="34230">MGMNMKSGLSQDYIDGLEKALVTAKAAFDNFAKAATKAKNEHDLAKLYYNDLKGYCVQVSATYVRISDLYDYLGTLVTQGTNISTNLSLSLESLTLIARFLKCLCEDTEGLRADVRSLIDAIEGIGSEVLASNGATLVKCIRDLEEEIKNTVTAIGAAIVAVIELYRCVLELNWLVGKNENGQLTGLVYDLEQMRKVLCCDYCAGINAQIPPCIADTMDKGAADELAECCKNPREVRACECDLDRPAVCDGGFQSQFFQATIKGTMDETKLLVEYKKCVWQFYDKKRAGALAKYDAIKKSYDAAKAAKALCK</sequence>
<keyword evidence="2" id="KW-1185">Reference proteome</keyword>
<evidence type="ECO:0000313" key="2">
    <source>
        <dbReference type="Proteomes" id="UP000226437"/>
    </source>
</evidence>
<gene>
    <name evidence="1" type="ORF">CGL56_17225</name>
</gene>
<reference evidence="1 2" key="1">
    <citation type="submission" date="2017-10" db="EMBL/GenBank/DDBJ databases">
        <title>The draft genome sequence of Lewinella marina KCTC 32374.</title>
        <authorList>
            <person name="Wang K."/>
        </authorList>
    </citation>
    <scope>NUCLEOTIDE SEQUENCE [LARGE SCALE GENOMIC DNA]</scope>
    <source>
        <strain evidence="1 2">MKG-38</strain>
    </source>
</reference>
<accession>A0A2G0CB35</accession>
<comment type="caution">
    <text evidence="1">The sequence shown here is derived from an EMBL/GenBank/DDBJ whole genome shotgun (WGS) entry which is preliminary data.</text>
</comment>
<name>A0A2G0CB35_9BACT</name>
<dbReference type="AlphaFoldDB" id="A0A2G0CB35"/>
<organism evidence="1 2">
    <name type="scientific">Neolewinella marina</name>
    <dbReference type="NCBI Taxonomy" id="438751"/>
    <lineage>
        <taxon>Bacteria</taxon>
        <taxon>Pseudomonadati</taxon>
        <taxon>Bacteroidota</taxon>
        <taxon>Saprospiria</taxon>
        <taxon>Saprospirales</taxon>
        <taxon>Lewinellaceae</taxon>
        <taxon>Neolewinella</taxon>
    </lineage>
</organism>
<protein>
    <submittedName>
        <fullName evidence="1">Uncharacterized protein</fullName>
    </submittedName>
</protein>
<proteinExistence type="predicted"/>
<dbReference type="EMBL" id="PDLO01000011">
    <property type="protein sequence ID" value="PHK97183.1"/>
    <property type="molecule type" value="Genomic_DNA"/>
</dbReference>
<dbReference type="Proteomes" id="UP000226437">
    <property type="component" value="Unassembled WGS sequence"/>
</dbReference>